<keyword evidence="1" id="KW-0732">Signal</keyword>
<comment type="caution">
    <text evidence="2">The sequence shown here is derived from an EMBL/GenBank/DDBJ whole genome shotgun (WGS) entry which is preliminary data.</text>
</comment>
<evidence type="ECO:0000313" key="3">
    <source>
        <dbReference type="Proteomes" id="UP000215377"/>
    </source>
</evidence>
<organism evidence="2 3">
    <name type="scientific">Marinibacterium profundimaris</name>
    <dbReference type="NCBI Taxonomy" id="1679460"/>
    <lineage>
        <taxon>Bacteria</taxon>
        <taxon>Pseudomonadati</taxon>
        <taxon>Pseudomonadota</taxon>
        <taxon>Alphaproteobacteria</taxon>
        <taxon>Rhodobacterales</taxon>
        <taxon>Paracoccaceae</taxon>
        <taxon>Marinibacterium</taxon>
    </lineage>
</organism>
<accession>A0A225NKY7</accession>
<dbReference type="EMBL" id="AQQR01000003">
    <property type="protein sequence ID" value="OWU74848.1"/>
    <property type="molecule type" value="Genomic_DNA"/>
</dbReference>
<reference evidence="2 3" key="1">
    <citation type="submission" date="2013-04" db="EMBL/GenBank/DDBJ databases">
        <title>Oceanicola sp. 22II1-22F33 Genome Sequencing.</title>
        <authorList>
            <person name="Lai Q."/>
            <person name="Li G."/>
            <person name="Shao Z."/>
        </authorList>
    </citation>
    <scope>NUCLEOTIDE SEQUENCE [LARGE SCALE GENOMIC DNA]</scope>
    <source>
        <strain evidence="2 3">22II1-22F33</strain>
    </source>
</reference>
<evidence type="ECO:0000313" key="2">
    <source>
        <dbReference type="EMBL" id="OWU74848.1"/>
    </source>
</evidence>
<feature type="signal peptide" evidence="1">
    <location>
        <begin position="1"/>
        <end position="24"/>
    </location>
</feature>
<dbReference type="AlphaFoldDB" id="A0A225NKY7"/>
<name>A0A225NKY7_9RHOB</name>
<gene>
    <name evidence="2" type="ORF">ATO3_09680</name>
</gene>
<feature type="chain" id="PRO_5012736745" evidence="1">
    <location>
        <begin position="25"/>
        <end position="105"/>
    </location>
</feature>
<keyword evidence="3" id="KW-1185">Reference proteome</keyword>
<dbReference type="RefSeq" id="WP_088649649.1">
    <property type="nucleotide sequence ID" value="NZ_AQQR01000003.1"/>
</dbReference>
<sequence length="105" mass="11321">MRLFLVCFLTGLFALVSLPQLTSAALAMHDCAGCAELSADKPQGHMPVQDNRGLCSDMPGCVVLAVLPDARPFAVAWLGRQSYARPVSWPGTTMPVRMDLPPPRL</sequence>
<proteinExistence type="predicted"/>
<dbReference type="Proteomes" id="UP000215377">
    <property type="component" value="Unassembled WGS sequence"/>
</dbReference>
<evidence type="ECO:0000256" key="1">
    <source>
        <dbReference type="SAM" id="SignalP"/>
    </source>
</evidence>
<protein>
    <submittedName>
        <fullName evidence="2">Uncharacterized protein</fullName>
    </submittedName>
</protein>